<dbReference type="EMBL" id="ML734979">
    <property type="protein sequence ID" value="KAB8204482.1"/>
    <property type="molecule type" value="Genomic_DNA"/>
</dbReference>
<dbReference type="InterPro" id="IPR038718">
    <property type="entry name" value="SNF2-like_sf"/>
</dbReference>
<dbReference type="VEuPathDB" id="FungiDB:BDV34DRAFT_197225"/>
<proteinExistence type="predicted"/>
<keyword evidence="2" id="KW-1185">Reference proteome</keyword>
<dbReference type="Proteomes" id="UP000326532">
    <property type="component" value="Unassembled WGS sequence"/>
</dbReference>
<name>A0A5N6DH66_ASPPA</name>
<dbReference type="AlphaFoldDB" id="A0A5N6DH66"/>
<sequence>MVSLIQFVLTTYNTLEARHGVSAATQWHKDKYSRNYQPGDTLPDDFPGSLKGCFGLVICDEAQYVRNEGSGISLSVWWLQSDFNLLMMGTPFFNNRNRDTLGYSKLLLLDYPAPENLSAERLSEIVKGVASTDSNIILSRNIFQR</sequence>
<reference evidence="1 2" key="1">
    <citation type="submission" date="2019-04" db="EMBL/GenBank/DDBJ databases">
        <title>Fungal friends and foes A comparative genomics study of 23 Aspergillus species from section Flavi.</title>
        <authorList>
            <consortium name="DOE Joint Genome Institute"/>
            <person name="Kjaerbolling I."/>
            <person name="Vesth T.C."/>
            <person name="Frisvad J.C."/>
            <person name="Nybo J.L."/>
            <person name="Theobald S."/>
            <person name="Kildgaard S."/>
            <person name="Petersen T.I."/>
            <person name="Kuo A."/>
            <person name="Sato A."/>
            <person name="Lyhne E.K."/>
            <person name="Kogle M.E."/>
            <person name="Wiebenga A."/>
            <person name="Kun R.S."/>
            <person name="Lubbers R.J."/>
            <person name="Makela M.R."/>
            <person name="Barry K."/>
            <person name="Chovatia M."/>
            <person name="Clum A."/>
            <person name="Daum C."/>
            <person name="Haridas S."/>
            <person name="He G."/>
            <person name="LaButti K."/>
            <person name="Lipzen A."/>
            <person name="Mondo S."/>
            <person name="Pangilinan J."/>
            <person name="Riley R."/>
            <person name="Salamov A."/>
            <person name="Simmons B.A."/>
            <person name="Magnuson J.K."/>
            <person name="Henrissat B."/>
            <person name="Mortensen U.H."/>
            <person name="Larsen T.O."/>
            <person name="De vries R.P."/>
            <person name="Grigoriev I.V."/>
            <person name="Machida M."/>
            <person name="Baker S.E."/>
            <person name="Andersen M.R."/>
        </authorList>
    </citation>
    <scope>NUCLEOTIDE SEQUENCE [LARGE SCALE GENOMIC DNA]</scope>
    <source>
        <strain evidence="1 2">CBS 117618</strain>
    </source>
</reference>
<evidence type="ECO:0000313" key="1">
    <source>
        <dbReference type="EMBL" id="KAB8204482.1"/>
    </source>
</evidence>
<protein>
    <recommendedName>
        <fullName evidence="3">SNF2 N-terminal domain-containing protein</fullName>
    </recommendedName>
</protein>
<evidence type="ECO:0008006" key="3">
    <source>
        <dbReference type="Google" id="ProtNLM"/>
    </source>
</evidence>
<gene>
    <name evidence="1" type="ORF">BDV34DRAFT_197225</name>
</gene>
<organism evidence="1 2">
    <name type="scientific">Aspergillus parasiticus</name>
    <dbReference type="NCBI Taxonomy" id="5067"/>
    <lineage>
        <taxon>Eukaryota</taxon>
        <taxon>Fungi</taxon>
        <taxon>Dikarya</taxon>
        <taxon>Ascomycota</taxon>
        <taxon>Pezizomycotina</taxon>
        <taxon>Eurotiomycetes</taxon>
        <taxon>Eurotiomycetidae</taxon>
        <taxon>Eurotiales</taxon>
        <taxon>Aspergillaceae</taxon>
        <taxon>Aspergillus</taxon>
        <taxon>Aspergillus subgen. Circumdati</taxon>
    </lineage>
</organism>
<accession>A0A5N6DH66</accession>
<evidence type="ECO:0000313" key="2">
    <source>
        <dbReference type="Proteomes" id="UP000326532"/>
    </source>
</evidence>
<dbReference type="InterPro" id="IPR027417">
    <property type="entry name" value="P-loop_NTPase"/>
</dbReference>
<dbReference type="SUPFAM" id="SSF52540">
    <property type="entry name" value="P-loop containing nucleoside triphosphate hydrolases"/>
    <property type="match status" value="1"/>
</dbReference>
<dbReference type="Gene3D" id="3.40.50.10810">
    <property type="entry name" value="Tandem AAA-ATPase domain"/>
    <property type="match status" value="1"/>
</dbReference>